<dbReference type="GeneID" id="78061609"/>
<proteinExistence type="predicted"/>
<accession>A0AAU8RIY1</accession>
<dbReference type="AlphaFoldDB" id="A0AAU8RIY1"/>
<dbReference type="Proteomes" id="UP000030786">
    <property type="component" value="Chromosome"/>
</dbReference>
<protein>
    <submittedName>
        <fullName evidence="1">Uncharacterized protein</fullName>
    </submittedName>
</protein>
<evidence type="ECO:0000313" key="1">
    <source>
        <dbReference type="EMBL" id="AIZ42373.1"/>
    </source>
</evidence>
<dbReference type="RefSeq" id="WP_029446167.1">
    <property type="nucleotide sequence ID" value="NZ_CP009976.1"/>
</dbReference>
<name>A0AAU8RIY1_9FLAO</name>
<sequence length="127" mass="14964">MKLKRIVIHGIVKPEVRKLIHDYFSMNTENGIIHFKYSEEEFSSLAERSPFYKEFLAAEYEAIFKVDSCDIDFKAFEWSIFNRDHFYKYINATYKFCPECVKNYAKTKELLGIKIDGTVGHEVLLSS</sequence>
<dbReference type="KEGG" id="cbat:M666_12750"/>
<organism evidence="1 2">
    <name type="scientific">Cellulophaga baltica 18</name>
    <dbReference type="NCBI Taxonomy" id="1348584"/>
    <lineage>
        <taxon>Bacteria</taxon>
        <taxon>Pseudomonadati</taxon>
        <taxon>Bacteroidota</taxon>
        <taxon>Flavobacteriia</taxon>
        <taxon>Flavobacteriales</taxon>
        <taxon>Flavobacteriaceae</taxon>
        <taxon>Cellulophaga</taxon>
    </lineage>
</organism>
<gene>
    <name evidence="1" type="ORF">M666_12750</name>
</gene>
<dbReference type="EMBL" id="CP009976">
    <property type="protein sequence ID" value="AIZ42373.1"/>
    <property type="molecule type" value="Genomic_DNA"/>
</dbReference>
<reference evidence="1 2" key="1">
    <citation type="journal article" date="2014" name="Environ. Microbiol.">
        <title>Contrasting genomic patterns and infection strategies of two co-existing Bacteroidetes podovirus genera.</title>
        <authorList>
            <person name="Holmfeldt K."/>
            <person name="Howard-Varona C."/>
            <person name="Solonenko N."/>
            <person name="Sullivan M.B."/>
        </authorList>
    </citation>
    <scope>NUCLEOTIDE SEQUENCE [LARGE SCALE GENOMIC DNA]</scope>
    <source>
        <strain evidence="1 2">18</strain>
    </source>
</reference>
<evidence type="ECO:0000313" key="2">
    <source>
        <dbReference type="Proteomes" id="UP000030786"/>
    </source>
</evidence>